<evidence type="ECO:0000313" key="3">
    <source>
        <dbReference type="Proteomes" id="UP000823775"/>
    </source>
</evidence>
<keyword evidence="3" id="KW-1185">Reference proteome</keyword>
<gene>
    <name evidence="2" type="ORF">HAX54_035312</name>
</gene>
<protein>
    <submittedName>
        <fullName evidence="2">Uncharacterized protein</fullName>
    </submittedName>
</protein>
<reference evidence="2 3" key="1">
    <citation type="journal article" date="2021" name="BMC Genomics">
        <title>Datura genome reveals duplications of psychoactive alkaloid biosynthetic genes and high mutation rate following tissue culture.</title>
        <authorList>
            <person name="Rajewski A."/>
            <person name="Carter-House D."/>
            <person name="Stajich J."/>
            <person name="Litt A."/>
        </authorList>
    </citation>
    <scope>NUCLEOTIDE SEQUENCE [LARGE SCALE GENOMIC DNA]</scope>
    <source>
        <strain evidence="2">AR-01</strain>
    </source>
</reference>
<feature type="compositionally biased region" description="Acidic residues" evidence="1">
    <location>
        <begin position="77"/>
        <end position="126"/>
    </location>
</feature>
<feature type="compositionally biased region" description="Polar residues" evidence="1">
    <location>
        <begin position="56"/>
        <end position="69"/>
    </location>
</feature>
<name>A0ABS8SF69_DATST</name>
<feature type="region of interest" description="Disordered" evidence="1">
    <location>
        <begin position="56"/>
        <end position="135"/>
    </location>
</feature>
<evidence type="ECO:0000256" key="1">
    <source>
        <dbReference type="SAM" id="MobiDB-lite"/>
    </source>
</evidence>
<accession>A0ABS8SF69</accession>
<evidence type="ECO:0000313" key="2">
    <source>
        <dbReference type="EMBL" id="MCD7457521.1"/>
    </source>
</evidence>
<dbReference type="Proteomes" id="UP000823775">
    <property type="component" value="Unassembled WGS sequence"/>
</dbReference>
<organism evidence="2 3">
    <name type="scientific">Datura stramonium</name>
    <name type="common">Jimsonweed</name>
    <name type="synonym">Common thornapple</name>
    <dbReference type="NCBI Taxonomy" id="4076"/>
    <lineage>
        <taxon>Eukaryota</taxon>
        <taxon>Viridiplantae</taxon>
        <taxon>Streptophyta</taxon>
        <taxon>Embryophyta</taxon>
        <taxon>Tracheophyta</taxon>
        <taxon>Spermatophyta</taxon>
        <taxon>Magnoliopsida</taxon>
        <taxon>eudicotyledons</taxon>
        <taxon>Gunneridae</taxon>
        <taxon>Pentapetalae</taxon>
        <taxon>asterids</taxon>
        <taxon>lamiids</taxon>
        <taxon>Solanales</taxon>
        <taxon>Solanaceae</taxon>
        <taxon>Solanoideae</taxon>
        <taxon>Datureae</taxon>
        <taxon>Datura</taxon>
    </lineage>
</organism>
<comment type="caution">
    <text evidence="2">The sequence shown here is derived from an EMBL/GenBank/DDBJ whole genome shotgun (WGS) entry which is preliminary data.</text>
</comment>
<sequence>MAETTNFNDLQVMFLANTQEEPQVEGRIDPRQEIDQFGSSIHDLQGLLNEKVEASESQLQRVVDSSQYIEQEKESEPLDDTLLVDDDVEEVDKSEDDDVEEVDKSEDDDVEEVDNSEDDDLEEVDKSEEAKHNSTRVRAYWSSF</sequence>
<proteinExistence type="predicted"/>
<dbReference type="EMBL" id="JACEIK010000460">
    <property type="protein sequence ID" value="MCD7457521.1"/>
    <property type="molecule type" value="Genomic_DNA"/>
</dbReference>